<evidence type="ECO:0000313" key="5">
    <source>
        <dbReference type="Proteomes" id="UP001165667"/>
    </source>
</evidence>
<dbReference type="EMBL" id="JAMOIM010000145">
    <property type="protein sequence ID" value="MCW6513277.1"/>
    <property type="molecule type" value="Genomic_DNA"/>
</dbReference>
<feature type="domain" description="HAMP" evidence="3">
    <location>
        <begin position="144"/>
        <end position="195"/>
    </location>
</feature>
<dbReference type="GO" id="GO:0007165">
    <property type="term" value="P:signal transduction"/>
    <property type="evidence" value="ECO:0007669"/>
    <property type="project" value="InterPro"/>
</dbReference>
<dbReference type="GO" id="GO:0016020">
    <property type="term" value="C:membrane"/>
    <property type="evidence" value="ECO:0007669"/>
    <property type="project" value="InterPro"/>
</dbReference>
<dbReference type="PANTHER" id="PTHR43531:SF11">
    <property type="entry name" value="METHYL-ACCEPTING CHEMOTAXIS PROTEIN 3"/>
    <property type="match status" value="1"/>
</dbReference>
<dbReference type="InterPro" id="IPR003660">
    <property type="entry name" value="HAMP_dom"/>
</dbReference>
<dbReference type="PRINTS" id="PR00260">
    <property type="entry name" value="CHEMTRNSDUCR"/>
</dbReference>
<dbReference type="Proteomes" id="UP001165667">
    <property type="component" value="Unassembled WGS sequence"/>
</dbReference>
<keyword evidence="5" id="KW-1185">Reference proteome</keyword>
<proteinExistence type="inferred from homology"/>
<dbReference type="GO" id="GO:0006935">
    <property type="term" value="P:chemotaxis"/>
    <property type="evidence" value="ECO:0007669"/>
    <property type="project" value="UniProtKB-KW"/>
</dbReference>
<gene>
    <name evidence="4" type="ORF">M8523_36235</name>
</gene>
<evidence type="ECO:0000259" key="3">
    <source>
        <dbReference type="PROSITE" id="PS50885"/>
    </source>
</evidence>
<dbReference type="Gene3D" id="1.10.287.950">
    <property type="entry name" value="Methyl-accepting chemotaxis protein"/>
    <property type="match status" value="1"/>
</dbReference>
<dbReference type="SUPFAM" id="SSF58104">
    <property type="entry name" value="Methyl-accepting chemotaxis protein (MCP) signaling domain"/>
    <property type="match status" value="1"/>
</dbReference>
<comment type="caution">
    <text evidence="4">The sequence shown here is derived from an EMBL/GenBank/DDBJ whole genome shotgun (WGS) entry which is preliminary data.</text>
</comment>
<dbReference type="PROSITE" id="PS50885">
    <property type="entry name" value="HAMP"/>
    <property type="match status" value="1"/>
</dbReference>
<sequence>MLQARLDAILDETFGSPSGDTGVSADTALKLHQQQFWTQIIMNGAESDSASAPFTSLAGAPVSMESVVRTSGTVLTRLVETLMAKPPPKLSLTGASRRRKHMQEQVVALTAAAFEGLSDYASQACRAEAVERAREDELRLQAETAQHRNLIATTEALSRLADGDLTVRVDGLSSPFLTLESAFNLAVGSLQTRLRSVSASTLDMNSGIDMISEGASDLFKRTDEQAQSVERTAVTVGQITATVRKTAKRIEHARLSISGAKADAEKSGSIVQEAVSAMAEIEHSS</sequence>
<evidence type="ECO:0000256" key="1">
    <source>
        <dbReference type="ARBA" id="ARBA00022500"/>
    </source>
</evidence>
<keyword evidence="1" id="KW-0145">Chemotaxis</keyword>
<protein>
    <submittedName>
        <fullName evidence="4">Methyl-accepting chemotaxis protein</fullName>
    </submittedName>
</protein>
<comment type="similarity">
    <text evidence="2">Belongs to the methyl-accepting chemotaxis (MCP) protein family.</text>
</comment>
<name>A0AA42CS86_9HYPH</name>
<feature type="non-terminal residue" evidence="4">
    <location>
        <position position="285"/>
    </location>
</feature>
<dbReference type="GO" id="GO:0004888">
    <property type="term" value="F:transmembrane signaling receptor activity"/>
    <property type="evidence" value="ECO:0007669"/>
    <property type="project" value="InterPro"/>
</dbReference>
<dbReference type="AlphaFoldDB" id="A0AA42CS86"/>
<organism evidence="4 5">
    <name type="scientific">Lichenifustis flavocetrariae</name>
    <dbReference type="NCBI Taxonomy" id="2949735"/>
    <lineage>
        <taxon>Bacteria</taxon>
        <taxon>Pseudomonadati</taxon>
        <taxon>Pseudomonadota</taxon>
        <taxon>Alphaproteobacteria</taxon>
        <taxon>Hyphomicrobiales</taxon>
        <taxon>Lichenihabitantaceae</taxon>
        <taxon>Lichenifustis</taxon>
    </lineage>
</organism>
<evidence type="ECO:0000313" key="4">
    <source>
        <dbReference type="EMBL" id="MCW6513277.1"/>
    </source>
</evidence>
<accession>A0AA42CS86</accession>
<dbReference type="PANTHER" id="PTHR43531">
    <property type="entry name" value="PROTEIN ICFG"/>
    <property type="match status" value="1"/>
</dbReference>
<reference evidence="4" key="1">
    <citation type="submission" date="2022-05" db="EMBL/GenBank/DDBJ databases">
        <authorList>
            <person name="Pankratov T."/>
        </authorList>
    </citation>
    <scope>NUCLEOTIDE SEQUENCE</scope>
    <source>
        <strain evidence="4">BP6-180914</strain>
    </source>
</reference>
<dbReference type="InterPro" id="IPR051310">
    <property type="entry name" value="MCP_chemotaxis"/>
</dbReference>
<evidence type="ECO:0000256" key="2">
    <source>
        <dbReference type="ARBA" id="ARBA00029447"/>
    </source>
</evidence>
<dbReference type="InterPro" id="IPR004090">
    <property type="entry name" value="Chemotax_Me-accpt_rcpt"/>
</dbReference>